<dbReference type="InterPro" id="IPR036388">
    <property type="entry name" value="WH-like_DNA-bd_sf"/>
</dbReference>
<dbReference type="Gene3D" id="1.10.10.10">
    <property type="entry name" value="Winged helix-like DNA-binding domain superfamily/Winged helix DNA-binding domain"/>
    <property type="match status" value="1"/>
</dbReference>
<dbReference type="SUPFAM" id="SSF88659">
    <property type="entry name" value="Sigma3 and sigma4 domains of RNA polymerase sigma factors"/>
    <property type="match status" value="1"/>
</dbReference>
<comment type="similarity">
    <text evidence="1">Belongs to the sigma-70 factor family. ECF subfamily.</text>
</comment>
<dbReference type="NCBIfam" id="TIGR02937">
    <property type="entry name" value="sigma70-ECF"/>
    <property type="match status" value="1"/>
</dbReference>
<dbReference type="GO" id="GO:0006352">
    <property type="term" value="P:DNA-templated transcription initiation"/>
    <property type="evidence" value="ECO:0007669"/>
    <property type="project" value="InterPro"/>
</dbReference>
<organism evidence="7">
    <name type="scientific">OCS116 cluster bacterium</name>
    <dbReference type="NCBI Taxonomy" id="2030921"/>
    <lineage>
        <taxon>Bacteria</taxon>
        <taxon>Pseudomonadati</taxon>
        <taxon>Pseudomonadota</taxon>
        <taxon>Alphaproteobacteria</taxon>
        <taxon>OCS116 cluster</taxon>
    </lineage>
</organism>
<dbReference type="InterPro" id="IPR014284">
    <property type="entry name" value="RNA_pol_sigma-70_dom"/>
</dbReference>
<evidence type="ECO:0000256" key="1">
    <source>
        <dbReference type="ARBA" id="ARBA00010641"/>
    </source>
</evidence>
<dbReference type="InterPro" id="IPR013325">
    <property type="entry name" value="RNA_pol_sigma_r2"/>
</dbReference>
<feature type="domain" description="RNA polymerase sigma factor 70 region 4 type 2" evidence="5">
    <location>
        <begin position="99"/>
        <end position="149"/>
    </location>
</feature>
<evidence type="ECO:0000259" key="5">
    <source>
        <dbReference type="Pfam" id="PF08281"/>
    </source>
</evidence>
<dbReference type="PANTHER" id="PTHR43133">
    <property type="entry name" value="RNA POLYMERASE ECF-TYPE SIGMA FACTO"/>
    <property type="match status" value="1"/>
</dbReference>
<keyword evidence="3" id="KW-0731">Sigma factor</keyword>
<dbReference type="AlphaFoldDB" id="A0A2A4YRS0"/>
<accession>A0A2A4YRS0</accession>
<evidence type="ECO:0000259" key="6">
    <source>
        <dbReference type="Pfam" id="PF22029"/>
    </source>
</evidence>
<proteinExistence type="inferred from homology"/>
<dbReference type="Pfam" id="PF22029">
    <property type="entry name" value="PhyR_sigma2"/>
    <property type="match status" value="1"/>
</dbReference>
<dbReference type="Pfam" id="PF08281">
    <property type="entry name" value="Sigma70_r4_2"/>
    <property type="match status" value="1"/>
</dbReference>
<reference evidence="7" key="2">
    <citation type="journal article" date="2018" name="ISME J.">
        <title>A dynamic microbial community with high functional redundancy inhabits the cold, oxic subseafloor aquifer.</title>
        <authorList>
            <person name="Tully B.J."/>
            <person name="Wheat C.G."/>
            <person name="Glazer B.T."/>
            <person name="Huber J.A."/>
        </authorList>
    </citation>
    <scope>NUCLEOTIDE SEQUENCE</scope>
    <source>
        <strain evidence="7">NORP83</strain>
    </source>
</reference>
<gene>
    <name evidence="7" type="ORF">COB13_15970</name>
</gene>
<dbReference type="InterPro" id="IPR013249">
    <property type="entry name" value="RNA_pol_sigma70_r4_t2"/>
</dbReference>
<dbReference type="CDD" id="cd06171">
    <property type="entry name" value="Sigma70_r4"/>
    <property type="match status" value="1"/>
</dbReference>
<evidence type="ECO:0000256" key="4">
    <source>
        <dbReference type="ARBA" id="ARBA00023163"/>
    </source>
</evidence>
<dbReference type="Gene3D" id="1.10.1740.10">
    <property type="match status" value="1"/>
</dbReference>
<comment type="caution">
    <text evidence="7">The sequence shown here is derived from an EMBL/GenBank/DDBJ whole genome shotgun (WGS) entry which is preliminary data.</text>
</comment>
<keyword evidence="4" id="KW-0804">Transcription</keyword>
<feature type="domain" description="PhyR sigma2" evidence="6">
    <location>
        <begin position="12"/>
        <end position="60"/>
    </location>
</feature>
<protein>
    <submittedName>
        <fullName evidence="7">RNA polymerase subunit sigma-70</fullName>
    </submittedName>
</protein>
<dbReference type="InterPro" id="IPR053866">
    <property type="entry name" value="PhyR_sigma2"/>
</dbReference>
<evidence type="ECO:0000256" key="2">
    <source>
        <dbReference type="ARBA" id="ARBA00023015"/>
    </source>
</evidence>
<sequence>MDDFEKNLLQFMPNLRRYAMSLSRSAQESEDLLHDCLEKALAKKHSWRGDNLQSWVMTIMTNQFRNKLKKYANQPQTVPIEDEIIPTEERMCDPLAMDKIEGAIDQLPEDNRVVLMLVIVENCSYAEIAKMLDIPIGTVMSRLSRARKSIAKILDGHNIISFRRPL</sequence>
<name>A0A2A4YRS0_9PROT</name>
<dbReference type="EMBL" id="NVUS01000031">
    <property type="protein sequence ID" value="PCI97310.1"/>
    <property type="molecule type" value="Genomic_DNA"/>
</dbReference>
<keyword evidence="2" id="KW-0805">Transcription regulation</keyword>
<dbReference type="InterPro" id="IPR039425">
    <property type="entry name" value="RNA_pol_sigma-70-like"/>
</dbReference>
<dbReference type="GO" id="GO:0016987">
    <property type="term" value="F:sigma factor activity"/>
    <property type="evidence" value="ECO:0007669"/>
    <property type="project" value="UniProtKB-KW"/>
</dbReference>
<dbReference type="GO" id="GO:0003677">
    <property type="term" value="F:DNA binding"/>
    <property type="evidence" value="ECO:0007669"/>
    <property type="project" value="InterPro"/>
</dbReference>
<evidence type="ECO:0000313" key="7">
    <source>
        <dbReference type="EMBL" id="PCI97310.1"/>
    </source>
</evidence>
<evidence type="ECO:0000256" key="3">
    <source>
        <dbReference type="ARBA" id="ARBA00023082"/>
    </source>
</evidence>
<reference key="1">
    <citation type="submission" date="2017-08" db="EMBL/GenBank/DDBJ databases">
        <title>A dynamic microbial community with high functional redundancy inhabits the cold, oxic subseafloor aquifer.</title>
        <authorList>
            <person name="Tully B.J."/>
            <person name="Wheat C.G."/>
            <person name="Glazer B.T."/>
            <person name="Huber J.A."/>
        </authorList>
    </citation>
    <scope>NUCLEOTIDE SEQUENCE [LARGE SCALE GENOMIC DNA]</scope>
</reference>
<dbReference type="InterPro" id="IPR013324">
    <property type="entry name" value="RNA_pol_sigma_r3/r4-like"/>
</dbReference>
<dbReference type="SUPFAM" id="SSF88946">
    <property type="entry name" value="Sigma2 domain of RNA polymerase sigma factors"/>
    <property type="match status" value="1"/>
</dbReference>
<dbReference type="PANTHER" id="PTHR43133:SF25">
    <property type="entry name" value="RNA POLYMERASE SIGMA FACTOR RFAY-RELATED"/>
    <property type="match status" value="1"/>
</dbReference>